<dbReference type="InterPro" id="IPR013324">
    <property type="entry name" value="RNA_pol_sigma_r3/r4-like"/>
</dbReference>
<comment type="caution">
    <text evidence="7">The sequence shown here is derived from an EMBL/GenBank/DDBJ whole genome shotgun (WGS) entry which is preliminary data.</text>
</comment>
<name>A0ABV3ZQJ6_9BACT</name>
<evidence type="ECO:0000313" key="8">
    <source>
        <dbReference type="Proteomes" id="UP001560573"/>
    </source>
</evidence>
<keyword evidence="5" id="KW-0804">Transcription</keyword>
<evidence type="ECO:0000259" key="6">
    <source>
        <dbReference type="Pfam" id="PF04542"/>
    </source>
</evidence>
<dbReference type="PANTHER" id="PTHR43133:SF8">
    <property type="entry name" value="RNA POLYMERASE SIGMA FACTOR HI_1459-RELATED"/>
    <property type="match status" value="1"/>
</dbReference>
<dbReference type="InterPro" id="IPR014284">
    <property type="entry name" value="RNA_pol_sigma-70_dom"/>
</dbReference>
<dbReference type="Proteomes" id="UP001560573">
    <property type="component" value="Unassembled WGS sequence"/>
</dbReference>
<dbReference type="Pfam" id="PF04542">
    <property type="entry name" value="Sigma70_r2"/>
    <property type="match status" value="1"/>
</dbReference>
<dbReference type="InterPro" id="IPR039425">
    <property type="entry name" value="RNA_pol_sigma-70-like"/>
</dbReference>
<dbReference type="RefSeq" id="WP_369332620.1">
    <property type="nucleotide sequence ID" value="NZ_JAULBC010000014.1"/>
</dbReference>
<evidence type="ECO:0000256" key="2">
    <source>
        <dbReference type="ARBA" id="ARBA00023015"/>
    </source>
</evidence>
<evidence type="ECO:0000256" key="5">
    <source>
        <dbReference type="ARBA" id="ARBA00023163"/>
    </source>
</evidence>
<sequence>MIPLQHIRKTEETDEALLQAYKQTGDQELLARLYLRYSDLVYGTCLKYLKDGELAKDAVMNIYHELLLKLNNHSVDNFKGWLYVLAKNHCLMYLRSAKKNVTVEFQQEIMQSVEFSHLDNVLEREQEFKSLENCIETLSADQKLSIRLFYLESKCYNEIVEETGLEWNKVRSLIQNGRRNLKICMEKNG</sequence>
<dbReference type="SUPFAM" id="SSF88946">
    <property type="entry name" value="Sigma2 domain of RNA polymerase sigma factors"/>
    <property type="match status" value="1"/>
</dbReference>
<proteinExistence type="inferred from homology"/>
<comment type="similarity">
    <text evidence="1">Belongs to the sigma-70 factor family. ECF subfamily.</text>
</comment>
<dbReference type="SUPFAM" id="SSF88659">
    <property type="entry name" value="Sigma3 and sigma4 domains of RNA polymerase sigma factors"/>
    <property type="match status" value="1"/>
</dbReference>
<evidence type="ECO:0000256" key="1">
    <source>
        <dbReference type="ARBA" id="ARBA00010641"/>
    </source>
</evidence>
<dbReference type="InterPro" id="IPR036388">
    <property type="entry name" value="WH-like_DNA-bd_sf"/>
</dbReference>
<dbReference type="InterPro" id="IPR013325">
    <property type="entry name" value="RNA_pol_sigma_r2"/>
</dbReference>
<dbReference type="Gene3D" id="1.10.1740.10">
    <property type="match status" value="1"/>
</dbReference>
<keyword evidence="8" id="KW-1185">Reference proteome</keyword>
<feature type="domain" description="RNA polymerase sigma-70 region 2" evidence="6">
    <location>
        <begin position="33"/>
        <end position="99"/>
    </location>
</feature>
<dbReference type="PANTHER" id="PTHR43133">
    <property type="entry name" value="RNA POLYMERASE ECF-TYPE SIGMA FACTO"/>
    <property type="match status" value="1"/>
</dbReference>
<dbReference type="NCBIfam" id="TIGR02937">
    <property type="entry name" value="sigma70-ECF"/>
    <property type="match status" value="1"/>
</dbReference>
<dbReference type="Gene3D" id="1.10.10.10">
    <property type="entry name" value="Winged helix-like DNA-binding domain superfamily/Winged helix DNA-binding domain"/>
    <property type="match status" value="1"/>
</dbReference>
<evidence type="ECO:0000256" key="4">
    <source>
        <dbReference type="ARBA" id="ARBA00023125"/>
    </source>
</evidence>
<keyword evidence="3" id="KW-0731">Sigma factor</keyword>
<organism evidence="7 8">
    <name type="scientific">Danxiaibacter flavus</name>
    <dbReference type="NCBI Taxonomy" id="3049108"/>
    <lineage>
        <taxon>Bacteria</taxon>
        <taxon>Pseudomonadati</taxon>
        <taxon>Bacteroidota</taxon>
        <taxon>Chitinophagia</taxon>
        <taxon>Chitinophagales</taxon>
        <taxon>Chitinophagaceae</taxon>
        <taxon>Danxiaibacter</taxon>
    </lineage>
</organism>
<reference evidence="7 8" key="1">
    <citation type="submission" date="2023-07" db="EMBL/GenBank/DDBJ databases">
        <authorList>
            <person name="Lian W.-H."/>
        </authorList>
    </citation>
    <scope>NUCLEOTIDE SEQUENCE [LARGE SCALE GENOMIC DNA]</scope>
    <source>
        <strain evidence="7 8">SYSU DXS3180</strain>
    </source>
</reference>
<dbReference type="InterPro" id="IPR007627">
    <property type="entry name" value="RNA_pol_sigma70_r2"/>
</dbReference>
<evidence type="ECO:0000313" key="7">
    <source>
        <dbReference type="EMBL" id="MEX6691204.1"/>
    </source>
</evidence>
<protein>
    <submittedName>
        <fullName evidence="7">Sigma-70 family RNA polymerase sigma factor</fullName>
    </submittedName>
</protein>
<gene>
    <name evidence="7" type="ORF">QTN47_27085</name>
</gene>
<keyword evidence="2" id="KW-0805">Transcription regulation</keyword>
<evidence type="ECO:0000256" key="3">
    <source>
        <dbReference type="ARBA" id="ARBA00023082"/>
    </source>
</evidence>
<dbReference type="EMBL" id="JAULBC010000014">
    <property type="protein sequence ID" value="MEX6691204.1"/>
    <property type="molecule type" value="Genomic_DNA"/>
</dbReference>
<keyword evidence="4" id="KW-0238">DNA-binding</keyword>
<accession>A0ABV3ZQJ6</accession>